<gene>
    <name evidence="1" type="ORF">GO493_28730</name>
</gene>
<evidence type="ECO:0008006" key="3">
    <source>
        <dbReference type="Google" id="ProtNLM"/>
    </source>
</evidence>
<sequence length="465" mass="51588">MQTLFRKPILLITLLLQIPVLLMAQQPKINNLRPYDQKGINVFEDPKDTSTTFDGIKVKWGAGFTQQFQNLEHKNPDALNNNIGSYSNGTSVPGNKLKTITSGFQTAQANLYMDVQLADGIRLNVTSYMSSKHHNENWVKGGYIQFDKLPFKGEFWDKLMEITTIKIGHFEVNYGDQHFRRSDGGNALYNPFMEGYIMDAFATEIGGEVYLKKNGFFGMIGLTNGMIKGNVDSLYKAGNPDGDLKKQPSILLKAGFDRNITKDVRLRLSASYYGNQSSGSNVLYAGDRSGSNYQYVMEQASANPSSTTGAGTPLFTSGRMNPGFTKKVNALMFNGFVKTHGLEVFGTYETASGRTARETDTRKASQFAVDAVYRFFKKENVFIGARYNVATMRLANNATGTGAGAITYNDDVKIDRLAFGGGWFLTRNVLLKGEYVIQKYKDFPVADFRAGGEFKGYVIEAVVGF</sequence>
<dbReference type="RefSeq" id="WP_157309697.1">
    <property type="nucleotide sequence ID" value="NZ_WRXN01000021.1"/>
</dbReference>
<name>A0A7K1UD21_9BACT</name>
<evidence type="ECO:0000313" key="1">
    <source>
        <dbReference type="EMBL" id="MVT12277.1"/>
    </source>
</evidence>
<organism evidence="1 2">
    <name type="scientific">Chitinophaga tropicalis</name>
    <dbReference type="NCBI Taxonomy" id="2683588"/>
    <lineage>
        <taxon>Bacteria</taxon>
        <taxon>Pseudomonadati</taxon>
        <taxon>Bacteroidota</taxon>
        <taxon>Chitinophagia</taxon>
        <taxon>Chitinophagales</taxon>
        <taxon>Chitinophagaceae</taxon>
        <taxon>Chitinophaga</taxon>
    </lineage>
</organism>
<protein>
    <recommendedName>
        <fullName evidence="3">Porin</fullName>
    </recommendedName>
</protein>
<evidence type="ECO:0000313" key="2">
    <source>
        <dbReference type="Proteomes" id="UP000461730"/>
    </source>
</evidence>
<dbReference type="AlphaFoldDB" id="A0A7K1UD21"/>
<proteinExistence type="predicted"/>
<reference evidence="1 2" key="1">
    <citation type="submission" date="2019-12" db="EMBL/GenBank/DDBJ databases">
        <title>Chitinophaga sp. strain ysch24 (GDMCC 1.1355), whole genome shotgun sequence.</title>
        <authorList>
            <person name="Zhang X."/>
        </authorList>
    </citation>
    <scope>NUCLEOTIDE SEQUENCE [LARGE SCALE GENOMIC DNA]</scope>
    <source>
        <strain evidence="2">ysch24</strain>
    </source>
</reference>
<comment type="caution">
    <text evidence="1">The sequence shown here is derived from an EMBL/GenBank/DDBJ whole genome shotgun (WGS) entry which is preliminary data.</text>
</comment>
<dbReference type="EMBL" id="WRXN01000021">
    <property type="protein sequence ID" value="MVT12277.1"/>
    <property type="molecule type" value="Genomic_DNA"/>
</dbReference>
<accession>A0A7K1UD21</accession>
<keyword evidence="2" id="KW-1185">Reference proteome</keyword>
<dbReference type="Proteomes" id="UP000461730">
    <property type="component" value="Unassembled WGS sequence"/>
</dbReference>